<protein>
    <submittedName>
        <fullName evidence="5">Emsy N Terminus (ENT) domain-containing protein</fullName>
    </submittedName>
</protein>
<dbReference type="InterPro" id="IPR005491">
    <property type="entry name" value="ENT_dom"/>
</dbReference>
<dbReference type="PROSITE" id="PS51138">
    <property type="entry name" value="ENT"/>
    <property type="match status" value="1"/>
</dbReference>
<sequence length="336" mass="36867">MDSLSQHYGGMVVETKNHVLFQAPRSDLDSVPASNISLNGNGNESRLHSLEKGAYIAVLRAFCAQSNALSWGKEELITELRKELRVSDVEHRQILAEISSDKSIKLLRESGKHSEAQLEQQAEHRKYDVIYVGPRKKKLKAGAVSTVAPVPDYIPPPAQSGPAIKPARNITKNKGNDKKHVFGGPVPPRPCMHSLPVPVPHLFNQNGYHASALAPPPAPAPAPTLTPVPVPKAFKSINRELLSKKKSISGAIHIQQTDKLIQRINEVCRYDNPDSAFLQNAKKILKDHERALVEAISKLGDMSDNEEPPKKGHNKGDNKTRHRNMSLLCIEGGGLV</sequence>
<evidence type="ECO:0000259" key="4">
    <source>
        <dbReference type="PROSITE" id="PS51138"/>
    </source>
</evidence>
<evidence type="ECO:0000313" key="6">
    <source>
        <dbReference type="EMBL" id="KAJ4820518.1"/>
    </source>
</evidence>
<dbReference type="SUPFAM" id="SSF158639">
    <property type="entry name" value="ENT-like"/>
    <property type="match status" value="1"/>
</dbReference>
<evidence type="ECO:0000256" key="2">
    <source>
        <dbReference type="ARBA" id="ARBA00023242"/>
    </source>
</evidence>
<evidence type="ECO:0000313" key="7">
    <source>
        <dbReference type="Proteomes" id="UP001140206"/>
    </source>
</evidence>
<gene>
    <name evidence="6" type="ORF">LUZ62_033084</name>
    <name evidence="5" type="ORF">LUZ62_078190</name>
</gene>
<feature type="region of interest" description="Disordered" evidence="3">
    <location>
        <begin position="298"/>
        <end position="323"/>
    </location>
</feature>
<name>A0AAV8DIJ1_9POAL</name>
<comment type="caution">
    <text evidence="5">The sequence shown here is derived from an EMBL/GenBank/DDBJ whole genome shotgun (WGS) entry which is preliminary data.</text>
</comment>
<dbReference type="PANTHER" id="PTHR33432:SF22">
    <property type="entry name" value="OS10G0436850 PROTEIN"/>
    <property type="match status" value="1"/>
</dbReference>
<dbReference type="Proteomes" id="UP001140206">
    <property type="component" value="Chromosome 4"/>
</dbReference>
<feature type="compositionally biased region" description="Basic and acidic residues" evidence="3">
    <location>
        <begin position="307"/>
        <end position="319"/>
    </location>
</feature>
<dbReference type="EMBL" id="JAMFTS010000004">
    <property type="protein sequence ID" value="KAJ4767815.1"/>
    <property type="molecule type" value="Genomic_DNA"/>
</dbReference>
<dbReference type="AlphaFoldDB" id="A0AAV8DIJ1"/>
<comment type="subcellular location">
    <subcellularLocation>
        <location evidence="1">Nucleus</location>
    </subcellularLocation>
</comment>
<evidence type="ECO:0000256" key="1">
    <source>
        <dbReference type="ARBA" id="ARBA00004123"/>
    </source>
</evidence>
<dbReference type="GO" id="GO:0050832">
    <property type="term" value="P:defense response to fungus"/>
    <property type="evidence" value="ECO:0007669"/>
    <property type="project" value="InterPro"/>
</dbReference>
<dbReference type="Proteomes" id="UP001140206">
    <property type="component" value="Chromosome 1"/>
</dbReference>
<dbReference type="InterPro" id="IPR036142">
    <property type="entry name" value="ENT_dom-like_sf"/>
</dbReference>
<accession>A0AAV8DIJ1</accession>
<dbReference type="Gene3D" id="1.10.1240.40">
    <property type="entry name" value="ENT domain"/>
    <property type="match status" value="1"/>
</dbReference>
<dbReference type="GO" id="GO:0005634">
    <property type="term" value="C:nucleus"/>
    <property type="evidence" value="ECO:0007669"/>
    <property type="project" value="UniProtKB-SubCell"/>
</dbReference>
<proteinExistence type="predicted"/>
<feature type="domain" description="ENT" evidence="4">
    <location>
        <begin position="43"/>
        <end position="130"/>
    </location>
</feature>
<keyword evidence="2" id="KW-0539">Nucleus</keyword>
<evidence type="ECO:0000313" key="5">
    <source>
        <dbReference type="EMBL" id="KAJ4767815.1"/>
    </source>
</evidence>
<dbReference type="SMART" id="SM01191">
    <property type="entry name" value="ENT"/>
    <property type="match status" value="1"/>
</dbReference>
<dbReference type="PANTHER" id="PTHR33432">
    <property type="entry name" value="PROTEIN EMSY-LIKE 4"/>
    <property type="match status" value="1"/>
</dbReference>
<dbReference type="Pfam" id="PF03735">
    <property type="entry name" value="ENT"/>
    <property type="match status" value="1"/>
</dbReference>
<organism evidence="5 7">
    <name type="scientific">Rhynchospora pubera</name>
    <dbReference type="NCBI Taxonomy" id="906938"/>
    <lineage>
        <taxon>Eukaryota</taxon>
        <taxon>Viridiplantae</taxon>
        <taxon>Streptophyta</taxon>
        <taxon>Embryophyta</taxon>
        <taxon>Tracheophyta</taxon>
        <taxon>Spermatophyta</taxon>
        <taxon>Magnoliopsida</taxon>
        <taxon>Liliopsida</taxon>
        <taxon>Poales</taxon>
        <taxon>Cyperaceae</taxon>
        <taxon>Cyperoideae</taxon>
        <taxon>Rhynchosporeae</taxon>
        <taxon>Rhynchospora</taxon>
    </lineage>
</organism>
<dbReference type="EMBL" id="JAMFTS010000001">
    <property type="protein sequence ID" value="KAJ4820518.1"/>
    <property type="molecule type" value="Genomic_DNA"/>
</dbReference>
<dbReference type="InterPro" id="IPR033485">
    <property type="entry name" value="EMSY-LIKE_plant"/>
</dbReference>
<evidence type="ECO:0000256" key="3">
    <source>
        <dbReference type="SAM" id="MobiDB-lite"/>
    </source>
</evidence>
<reference evidence="5" key="1">
    <citation type="submission" date="2022-08" db="EMBL/GenBank/DDBJ databases">
        <authorList>
            <person name="Marques A."/>
        </authorList>
    </citation>
    <scope>NUCLEOTIDE SEQUENCE</scope>
    <source>
        <strain evidence="5">RhyPub2mFocal</strain>
        <tissue evidence="5">Leaves</tissue>
    </source>
</reference>
<keyword evidence="7" id="KW-1185">Reference proteome</keyword>